<accession>A0A0K9NRI8</accession>
<name>A0A0K9NRI8_ZOSMR</name>
<evidence type="ECO:0000313" key="1">
    <source>
        <dbReference type="EMBL" id="KMZ59399.1"/>
    </source>
</evidence>
<gene>
    <name evidence="1" type="ORF">ZOSMA_69G00970</name>
</gene>
<dbReference type="OrthoDB" id="10268034at2759"/>
<dbReference type="AlphaFoldDB" id="A0A0K9NRI8"/>
<protein>
    <submittedName>
        <fullName evidence="1">Uncharacterized protein</fullName>
    </submittedName>
</protein>
<evidence type="ECO:0000313" key="2">
    <source>
        <dbReference type="Proteomes" id="UP000036987"/>
    </source>
</evidence>
<proteinExistence type="predicted"/>
<organism evidence="1 2">
    <name type="scientific">Zostera marina</name>
    <name type="common">Eelgrass</name>
    <dbReference type="NCBI Taxonomy" id="29655"/>
    <lineage>
        <taxon>Eukaryota</taxon>
        <taxon>Viridiplantae</taxon>
        <taxon>Streptophyta</taxon>
        <taxon>Embryophyta</taxon>
        <taxon>Tracheophyta</taxon>
        <taxon>Spermatophyta</taxon>
        <taxon>Magnoliopsida</taxon>
        <taxon>Liliopsida</taxon>
        <taxon>Zosteraceae</taxon>
        <taxon>Zostera</taxon>
    </lineage>
</organism>
<dbReference type="EMBL" id="LFYR01001802">
    <property type="protein sequence ID" value="KMZ59399.1"/>
    <property type="molecule type" value="Genomic_DNA"/>
</dbReference>
<reference evidence="2" key="1">
    <citation type="journal article" date="2016" name="Nature">
        <title>The genome of the seagrass Zostera marina reveals angiosperm adaptation to the sea.</title>
        <authorList>
            <person name="Olsen J.L."/>
            <person name="Rouze P."/>
            <person name="Verhelst B."/>
            <person name="Lin Y.-C."/>
            <person name="Bayer T."/>
            <person name="Collen J."/>
            <person name="Dattolo E."/>
            <person name="De Paoli E."/>
            <person name="Dittami S."/>
            <person name="Maumus F."/>
            <person name="Michel G."/>
            <person name="Kersting A."/>
            <person name="Lauritano C."/>
            <person name="Lohaus R."/>
            <person name="Toepel M."/>
            <person name="Tonon T."/>
            <person name="Vanneste K."/>
            <person name="Amirebrahimi M."/>
            <person name="Brakel J."/>
            <person name="Bostroem C."/>
            <person name="Chovatia M."/>
            <person name="Grimwood J."/>
            <person name="Jenkins J.W."/>
            <person name="Jueterbock A."/>
            <person name="Mraz A."/>
            <person name="Stam W.T."/>
            <person name="Tice H."/>
            <person name="Bornberg-Bauer E."/>
            <person name="Green P.J."/>
            <person name="Pearson G.A."/>
            <person name="Procaccini G."/>
            <person name="Duarte C.M."/>
            <person name="Schmutz J."/>
            <person name="Reusch T.B.H."/>
            <person name="Van de Peer Y."/>
        </authorList>
    </citation>
    <scope>NUCLEOTIDE SEQUENCE [LARGE SCALE GENOMIC DNA]</scope>
    <source>
        <strain evidence="2">cv. Finnish</strain>
    </source>
</reference>
<sequence>MLHRNIDGAAKLFVVQPRLRLEPLLQGKLSEALNLASSLNDRRNGDNDEVEEDKNKITPPHIIVQNPLARSKGCAGSLFGPLTFEFWFDHFKVLLMDFNFVR</sequence>
<dbReference type="Proteomes" id="UP000036987">
    <property type="component" value="Unassembled WGS sequence"/>
</dbReference>
<dbReference type="STRING" id="29655.A0A0K9NRI8"/>
<keyword evidence="2" id="KW-1185">Reference proteome</keyword>
<comment type="caution">
    <text evidence="1">The sequence shown here is derived from an EMBL/GenBank/DDBJ whole genome shotgun (WGS) entry which is preliminary data.</text>
</comment>